<evidence type="ECO:0000256" key="14">
    <source>
        <dbReference type="PROSITE-ProRule" id="PRU00282"/>
    </source>
</evidence>
<dbReference type="OrthoDB" id="270584at2759"/>
<dbReference type="PRINTS" id="PR00926">
    <property type="entry name" value="MITOCARRIER"/>
</dbReference>
<comment type="similarity">
    <text evidence="2 15">Belongs to the mitochondrial carrier (TC 2.A.29) family.</text>
</comment>
<keyword evidence="11 14" id="KW-0472">Membrane</keyword>
<gene>
    <name evidence="17" type="ORF">ILUMI_15238</name>
</gene>
<dbReference type="EMBL" id="VTPC01043586">
    <property type="protein sequence ID" value="KAF2890935.1"/>
    <property type="molecule type" value="Genomic_DNA"/>
</dbReference>
<evidence type="ECO:0000256" key="1">
    <source>
        <dbReference type="ARBA" id="ARBA00004448"/>
    </source>
</evidence>
<dbReference type="PANTHER" id="PTHR45635:SF14">
    <property type="entry name" value="ADP_ATP TRANSLOCASE"/>
    <property type="match status" value="1"/>
</dbReference>
<dbReference type="Pfam" id="PF00153">
    <property type="entry name" value="Mito_carr"/>
    <property type="match status" value="2"/>
</dbReference>
<keyword evidence="6 14" id="KW-0812">Transmembrane</keyword>
<evidence type="ECO:0000256" key="7">
    <source>
        <dbReference type="ARBA" id="ARBA00022737"/>
    </source>
</evidence>
<evidence type="ECO:0000256" key="8">
    <source>
        <dbReference type="ARBA" id="ARBA00022792"/>
    </source>
</evidence>
<feature type="transmembrane region" description="Helical" evidence="16">
    <location>
        <begin position="36"/>
        <end position="55"/>
    </location>
</feature>
<evidence type="ECO:0000256" key="6">
    <source>
        <dbReference type="ARBA" id="ARBA00022692"/>
    </source>
</evidence>
<keyword evidence="18" id="KW-1185">Reference proteome</keyword>
<comment type="subunit">
    <text evidence="3 16">Monomer.</text>
</comment>
<comment type="caution">
    <text evidence="16">Lacks conserved residue(s) required for the propagation of feature annotation.</text>
</comment>
<keyword evidence="9 16" id="KW-1133">Transmembrane helix</keyword>
<dbReference type="Gene3D" id="1.50.40.10">
    <property type="entry name" value="Mitochondrial carrier domain"/>
    <property type="match status" value="1"/>
</dbReference>
<feature type="repeat" description="Solcar" evidence="14">
    <location>
        <begin position="80"/>
        <end position="170"/>
    </location>
</feature>
<dbReference type="InterPro" id="IPR018108">
    <property type="entry name" value="MCP_transmembrane"/>
</dbReference>
<feature type="transmembrane region" description="Helical" evidence="16">
    <location>
        <begin position="82"/>
        <end position="103"/>
    </location>
</feature>
<comment type="function">
    <text evidence="16">Catalyzes the exchange of ADP and ATP across the membrane.</text>
</comment>
<name>A0A8K0CWY5_IGNLU</name>
<comment type="caution">
    <text evidence="17">The sequence shown here is derived from an EMBL/GenBank/DDBJ whole genome shotgun (WGS) entry which is preliminary data.</text>
</comment>
<accession>A0A8K0CWY5</accession>
<dbReference type="SUPFAM" id="SSF103506">
    <property type="entry name" value="Mitochondrial carrier"/>
    <property type="match status" value="1"/>
</dbReference>
<sequence length="176" mass="19795">KTAAKGKHKNPIAVEREFNGLQDCLRKVCKAEGYSGLYKGFAVAVVGTSLYRAFYFSLFDGVKRLWARESLSTHHEVIKPPFYVAVLMAQIVTSVSGIFSYPLDTIGRRLMMEAGRPKNLRLFDDSWGAFKHLYTQEGGVRAFYRGLGANCLRGVSGAMVLVFYDEVLHITKKKKF</sequence>
<evidence type="ECO:0000256" key="3">
    <source>
        <dbReference type="ARBA" id="ARBA00011245"/>
    </source>
</evidence>
<evidence type="ECO:0000256" key="13">
    <source>
        <dbReference type="ARBA" id="ARBA00045250"/>
    </source>
</evidence>
<dbReference type="InterPro" id="IPR002067">
    <property type="entry name" value="MCP"/>
</dbReference>
<dbReference type="InterPro" id="IPR023395">
    <property type="entry name" value="MCP_dom_sf"/>
</dbReference>
<evidence type="ECO:0000256" key="12">
    <source>
        <dbReference type="ARBA" id="ARBA00024143"/>
    </source>
</evidence>
<keyword evidence="10" id="KW-0496">Mitochondrion</keyword>
<dbReference type="GO" id="GO:0140021">
    <property type="term" value="P:mitochondrial ADP transmembrane transport"/>
    <property type="evidence" value="ECO:0007669"/>
    <property type="project" value="InterPro"/>
</dbReference>
<protein>
    <recommendedName>
        <fullName evidence="16">ADP/ATP translocase</fullName>
    </recommendedName>
    <alternativeName>
        <fullName evidence="16">ADP,ATP carrier protein</fullName>
    </alternativeName>
</protein>
<evidence type="ECO:0000313" key="17">
    <source>
        <dbReference type="EMBL" id="KAF2890935.1"/>
    </source>
</evidence>
<keyword evidence="5" id="KW-0050">Antiport</keyword>
<dbReference type="InterPro" id="IPR002113">
    <property type="entry name" value="ADT_euk_type"/>
</dbReference>
<evidence type="ECO:0000256" key="15">
    <source>
        <dbReference type="RuleBase" id="RU000488"/>
    </source>
</evidence>
<evidence type="ECO:0000256" key="4">
    <source>
        <dbReference type="ARBA" id="ARBA00022448"/>
    </source>
</evidence>
<evidence type="ECO:0000256" key="9">
    <source>
        <dbReference type="ARBA" id="ARBA00022989"/>
    </source>
</evidence>
<dbReference type="Proteomes" id="UP000801492">
    <property type="component" value="Unassembled WGS sequence"/>
</dbReference>
<dbReference type="PANTHER" id="PTHR45635">
    <property type="entry name" value="ADP,ATP CARRIER PROTEIN 1-RELATED-RELATED"/>
    <property type="match status" value="1"/>
</dbReference>
<feature type="repeat" description="Solcar" evidence="14">
    <location>
        <begin position="1"/>
        <end position="65"/>
    </location>
</feature>
<keyword evidence="7" id="KW-0677">Repeat</keyword>
<evidence type="ECO:0000256" key="16">
    <source>
        <dbReference type="RuleBase" id="RU368008"/>
    </source>
</evidence>
<organism evidence="17 18">
    <name type="scientific">Ignelater luminosus</name>
    <name type="common">Cucubano</name>
    <name type="synonym">Pyrophorus luminosus</name>
    <dbReference type="NCBI Taxonomy" id="2038154"/>
    <lineage>
        <taxon>Eukaryota</taxon>
        <taxon>Metazoa</taxon>
        <taxon>Ecdysozoa</taxon>
        <taxon>Arthropoda</taxon>
        <taxon>Hexapoda</taxon>
        <taxon>Insecta</taxon>
        <taxon>Pterygota</taxon>
        <taxon>Neoptera</taxon>
        <taxon>Endopterygota</taxon>
        <taxon>Coleoptera</taxon>
        <taxon>Polyphaga</taxon>
        <taxon>Elateriformia</taxon>
        <taxon>Elateroidea</taxon>
        <taxon>Elateridae</taxon>
        <taxon>Agrypninae</taxon>
        <taxon>Pyrophorini</taxon>
        <taxon>Ignelater</taxon>
    </lineage>
</organism>
<dbReference type="GO" id="GO:0005743">
    <property type="term" value="C:mitochondrial inner membrane"/>
    <property type="evidence" value="ECO:0007669"/>
    <property type="project" value="UniProtKB-SubCell"/>
</dbReference>
<comment type="function">
    <text evidence="13">ADP:ATP antiporter that mediates import of ADP into the mitochondrial matrix for ATP synthesis, and export of ATP out to fuel the cell. Cycles between the cytoplasmic-open state (c-state) and the matrix-open state (m-state): operates by the alternating access mechanism with a single substrate-binding site intermittently exposed to either the cytosolic (c-state) or matrix (m-state) side of the inner mitochondrial membrane.</text>
</comment>
<evidence type="ECO:0000256" key="10">
    <source>
        <dbReference type="ARBA" id="ARBA00023128"/>
    </source>
</evidence>
<reference evidence="17" key="1">
    <citation type="submission" date="2019-08" db="EMBL/GenBank/DDBJ databases">
        <title>The genome of the North American firefly Photinus pyralis.</title>
        <authorList>
            <consortium name="Photinus pyralis genome working group"/>
            <person name="Fallon T.R."/>
            <person name="Sander Lower S.E."/>
            <person name="Weng J.-K."/>
        </authorList>
    </citation>
    <scope>NUCLEOTIDE SEQUENCE</scope>
    <source>
        <strain evidence="17">TRF0915ILg1</strain>
        <tissue evidence="17">Whole body</tissue>
    </source>
</reference>
<dbReference type="AlphaFoldDB" id="A0A8K0CWY5"/>
<comment type="subcellular location">
    <subcellularLocation>
        <location evidence="16">Membrane</location>
        <topology evidence="16">Multi-pass membrane protein</topology>
    </subcellularLocation>
    <subcellularLocation>
        <location evidence="1">Mitochondrion inner membrane</location>
        <topology evidence="1">Multi-pass membrane protein</topology>
    </subcellularLocation>
</comment>
<evidence type="ECO:0000256" key="5">
    <source>
        <dbReference type="ARBA" id="ARBA00022449"/>
    </source>
</evidence>
<evidence type="ECO:0000256" key="2">
    <source>
        <dbReference type="ARBA" id="ARBA00006375"/>
    </source>
</evidence>
<evidence type="ECO:0000313" key="18">
    <source>
        <dbReference type="Proteomes" id="UP000801492"/>
    </source>
</evidence>
<proteinExistence type="inferred from homology"/>
<dbReference type="GO" id="GO:0005471">
    <property type="term" value="F:ATP:ADP antiporter activity"/>
    <property type="evidence" value="ECO:0007669"/>
    <property type="project" value="UniProtKB-UniRule"/>
</dbReference>
<keyword evidence="4 15" id="KW-0813">Transport</keyword>
<dbReference type="PROSITE" id="PS50920">
    <property type="entry name" value="SOLCAR"/>
    <property type="match status" value="2"/>
</dbReference>
<comment type="catalytic activity">
    <reaction evidence="12">
        <text>ADP(in) + ATP(out) = ADP(out) + ATP(in)</text>
        <dbReference type="Rhea" id="RHEA:34999"/>
        <dbReference type="ChEBI" id="CHEBI:30616"/>
        <dbReference type="ChEBI" id="CHEBI:456216"/>
    </reaction>
    <physiologicalReaction direction="left-to-right" evidence="12">
        <dbReference type="Rhea" id="RHEA:35000"/>
    </physiologicalReaction>
</comment>
<evidence type="ECO:0000256" key="11">
    <source>
        <dbReference type="ARBA" id="ARBA00023136"/>
    </source>
</evidence>
<feature type="non-terminal residue" evidence="17">
    <location>
        <position position="176"/>
    </location>
</feature>
<dbReference type="GO" id="GO:1990544">
    <property type="term" value="P:mitochondrial ATP transmembrane transport"/>
    <property type="evidence" value="ECO:0007669"/>
    <property type="project" value="InterPro"/>
</dbReference>
<keyword evidence="8" id="KW-0999">Mitochondrion inner membrane</keyword>